<feature type="transmembrane region" description="Helical" evidence="1">
    <location>
        <begin position="85"/>
        <end position="107"/>
    </location>
</feature>
<name>A0A239KM97_9ACTN</name>
<evidence type="ECO:0000313" key="2">
    <source>
        <dbReference type="EMBL" id="SNT19175.1"/>
    </source>
</evidence>
<dbReference type="InterPro" id="IPR047928">
    <property type="entry name" value="Perm_prefix_1"/>
</dbReference>
<organism evidence="2 3">
    <name type="scientific">Asanoa hainanensis</name>
    <dbReference type="NCBI Taxonomy" id="560556"/>
    <lineage>
        <taxon>Bacteria</taxon>
        <taxon>Bacillati</taxon>
        <taxon>Actinomycetota</taxon>
        <taxon>Actinomycetes</taxon>
        <taxon>Micromonosporales</taxon>
        <taxon>Micromonosporaceae</taxon>
        <taxon>Asanoa</taxon>
    </lineage>
</organism>
<dbReference type="RefSeq" id="WP_089247297.1">
    <property type="nucleotide sequence ID" value="NZ_FZPH01000003.1"/>
</dbReference>
<dbReference type="Proteomes" id="UP000198362">
    <property type="component" value="Unassembled WGS sequence"/>
</dbReference>
<gene>
    <name evidence="2" type="ORF">SAMN05421812_103639</name>
</gene>
<dbReference type="AlphaFoldDB" id="A0A239KM97"/>
<proteinExistence type="predicted"/>
<feature type="transmembrane region" description="Helical" evidence="1">
    <location>
        <begin position="192"/>
        <end position="210"/>
    </location>
</feature>
<dbReference type="EMBL" id="FZPH01000003">
    <property type="protein sequence ID" value="SNT19175.1"/>
    <property type="molecule type" value="Genomic_DNA"/>
</dbReference>
<keyword evidence="3" id="KW-1185">Reference proteome</keyword>
<evidence type="ECO:0000313" key="3">
    <source>
        <dbReference type="Proteomes" id="UP000198362"/>
    </source>
</evidence>
<protein>
    <submittedName>
        <fullName evidence="2">Uncharacterized protein</fullName>
    </submittedName>
</protein>
<feature type="transmembrane region" description="Helical" evidence="1">
    <location>
        <begin position="127"/>
        <end position="145"/>
    </location>
</feature>
<evidence type="ECO:0000256" key="1">
    <source>
        <dbReference type="SAM" id="Phobius"/>
    </source>
</evidence>
<reference evidence="2 3" key="1">
    <citation type="submission" date="2017-06" db="EMBL/GenBank/DDBJ databases">
        <authorList>
            <person name="Kim H.J."/>
            <person name="Triplett B.A."/>
        </authorList>
    </citation>
    <scope>NUCLEOTIDE SEQUENCE [LARGE SCALE GENOMIC DNA]</scope>
    <source>
        <strain evidence="2 3">CGMCC 4.5593</strain>
    </source>
</reference>
<feature type="transmembrane region" description="Helical" evidence="1">
    <location>
        <begin position="157"/>
        <end position="180"/>
    </location>
</feature>
<dbReference type="OrthoDB" id="5187995at2"/>
<accession>A0A239KM97</accession>
<keyword evidence="1" id="KW-0812">Transmembrane</keyword>
<sequence>MRSGSASLVDEHLQRLDRALSGPRGLKRRMLAEARDGLDDAVHDLRAAGQPAASAQRQAIAEFGAVDEVAPAFQAELAASAARVFGLRVIAVFAVSAFCSDLMWQGAPWSGPRPPAAYLLLSDSVDWLARVAVGVALLGSLALWSATRRGRVVPARLLRGALGGLVAVLTLLGAGALALFGWSAEMWTGALTWPPMIVGGAAMAIAATWIGRSAATGLRAARI</sequence>
<keyword evidence="1" id="KW-0472">Membrane</keyword>
<dbReference type="NCBIfam" id="NF038403">
    <property type="entry name" value="perm_prefix_1"/>
    <property type="match status" value="1"/>
</dbReference>
<keyword evidence="1" id="KW-1133">Transmembrane helix</keyword>